<feature type="domain" description="AAA+ ATPase" evidence="4">
    <location>
        <begin position="37"/>
        <end position="178"/>
    </location>
</feature>
<dbReference type="Gene3D" id="1.10.8.80">
    <property type="entry name" value="Magnesium chelatase subunit I, C-Terminal domain"/>
    <property type="match status" value="1"/>
</dbReference>
<name>B0C9T8_ACAM1</name>
<evidence type="ECO:0000313" key="6">
    <source>
        <dbReference type="Proteomes" id="UP000000268"/>
    </source>
</evidence>
<evidence type="ECO:0000259" key="4">
    <source>
        <dbReference type="SMART" id="SM00382"/>
    </source>
</evidence>
<dbReference type="SUPFAM" id="SSF52540">
    <property type="entry name" value="P-loop containing nucleoside triphosphate hydrolases"/>
    <property type="match status" value="1"/>
</dbReference>
<dbReference type="AlphaFoldDB" id="B0C9T8"/>
<dbReference type="GO" id="GO:0016887">
    <property type="term" value="F:ATP hydrolysis activity"/>
    <property type="evidence" value="ECO:0007669"/>
    <property type="project" value="InterPro"/>
</dbReference>
<keyword evidence="1" id="KW-0547">Nucleotide-binding</keyword>
<comment type="similarity">
    <text evidence="3">Belongs to the MoxR family.</text>
</comment>
<dbReference type="GO" id="GO:0005524">
    <property type="term" value="F:ATP binding"/>
    <property type="evidence" value="ECO:0007669"/>
    <property type="project" value="UniProtKB-KW"/>
</dbReference>
<dbReference type="PANTHER" id="PTHR42759">
    <property type="entry name" value="MOXR FAMILY PROTEIN"/>
    <property type="match status" value="1"/>
</dbReference>
<accession>B0C9T8</accession>
<dbReference type="KEGG" id="amr:AM1_5275"/>
<dbReference type="Pfam" id="PF07726">
    <property type="entry name" value="AAA_3"/>
    <property type="match status" value="1"/>
</dbReference>
<evidence type="ECO:0000313" key="5">
    <source>
        <dbReference type="EMBL" id="ABW30236.1"/>
    </source>
</evidence>
<reference evidence="5 6" key="1">
    <citation type="journal article" date="2008" name="Proc. Natl. Acad. Sci. U.S.A.">
        <title>Niche adaptation and genome expansion in the chlorophyll d-producing cyanobacterium Acaryochloris marina.</title>
        <authorList>
            <person name="Swingley W.D."/>
            <person name="Chen M."/>
            <person name="Cheung P.C."/>
            <person name="Conrad A.L."/>
            <person name="Dejesa L.C."/>
            <person name="Hao J."/>
            <person name="Honchak B.M."/>
            <person name="Karbach L.E."/>
            <person name="Kurdoglu A."/>
            <person name="Lahiri S."/>
            <person name="Mastrian S.D."/>
            <person name="Miyashita H."/>
            <person name="Page L."/>
            <person name="Ramakrishna P."/>
            <person name="Satoh S."/>
            <person name="Sattley W.M."/>
            <person name="Shimada Y."/>
            <person name="Taylor H.L."/>
            <person name="Tomo T."/>
            <person name="Tsuchiya T."/>
            <person name="Wang Z.T."/>
            <person name="Raymond J."/>
            <person name="Mimuro M."/>
            <person name="Blankenship R.E."/>
            <person name="Touchman J.W."/>
        </authorList>
    </citation>
    <scope>NUCLEOTIDE SEQUENCE [LARGE SCALE GENOMIC DNA]</scope>
    <source>
        <strain evidence="6">MBIC 11017</strain>
    </source>
</reference>
<dbReference type="PANTHER" id="PTHR42759:SF5">
    <property type="entry name" value="METHANOL DEHYDROGENASE REGULATOR"/>
    <property type="match status" value="1"/>
</dbReference>
<dbReference type="PIRSF" id="PIRSF002849">
    <property type="entry name" value="AAA_ATPase_chaperone_MoxR_prd"/>
    <property type="match status" value="1"/>
</dbReference>
<protein>
    <submittedName>
        <fullName evidence="5">Methanol dehydrogenase regulatory protein, putative</fullName>
    </submittedName>
</protein>
<proteinExistence type="inferred from homology"/>
<evidence type="ECO:0000256" key="2">
    <source>
        <dbReference type="ARBA" id="ARBA00022840"/>
    </source>
</evidence>
<dbReference type="InterPro" id="IPR050764">
    <property type="entry name" value="CbbQ/NirQ/NorQ/GpvN"/>
</dbReference>
<dbReference type="InterPro" id="IPR027417">
    <property type="entry name" value="P-loop_NTPase"/>
</dbReference>
<keyword evidence="6" id="KW-1185">Reference proteome</keyword>
<dbReference type="InterPro" id="IPR011703">
    <property type="entry name" value="ATPase_AAA-3"/>
</dbReference>
<dbReference type="InterPro" id="IPR041628">
    <property type="entry name" value="ChlI/MoxR_AAA_lid"/>
</dbReference>
<dbReference type="EMBL" id="CP000828">
    <property type="protein sequence ID" value="ABW30236.1"/>
    <property type="molecule type" value="Genomic_DNA"/>
</dbReference>
<dbReference type="RefSeq" id="WP_012165491.1">
    <property type="nucleotide sequence ID" value="NC_009925.1"/>
</dbReference>
<dbReference type="Gene3D" id="3.40.50.300">
    <property type="entry name" value="P-loop containing nucleotide triphosphate hydrolases"/>
    <property type="match status" value="1"/>
</dbReference>
<dbReference type="CDD" id="cd00009">
    <property type="entry name" value="AAA"/>
    <property type="match status" value="1"/>
</dbReference>
<dbReference type="Pfam" id="PF17863">
    <property type="entry name" value="AAA_lid_2"/>
    <property type="match status" value="1"/>
</dbReference>
<evidence type="ECO:0000256" key="1">
    <source>
        <dbReference type="ARBA" id="ARBA00022741"/>
    </source>
</evidence>
<sequence>MSGVSGQEIYRRLAKNIQTVVKGQKPAIRKLLAAFFSGGHVLLEDYPGTGKTTLAKALALSVDIEFKRIQFTPDLLPSDILGVSILNPKDQTFEFHQGPIFANLILADEINRASPRTQSALLEAMAESQVSIDGQQMKLHDPFFVIATQNPIDSQGTYPLPEAQMDRFSIQFGLGYISAEEEVEILSNQMQAHPIDQLQPCLSLEDVFTLKQAVKRITVSEDLKQYVVNIVNATRQAEEVQLGASPRGSIALMKIGQALALFDGTPVLRPKHIQEAAVSVLAHRLVMDPQAKFAGKTAKQVVMEIMRRLPVPA</sequence>
<gene>
    <name evidence="5" type="ordered locus">AM1_5275</name>
</gene>
<dbReference type="InterPro" id="IPR003593">
    <property type="entry name" value="AAA+_ATPase"/>
</dbReference>
<dbReference type="STRING" id="329726.AM1_5275"/>
<keyword evidence="2" id="KW-0067">ATP-binding</keyword>
<dbReference type="SMART" id="SM00382">
    <property type="entry name" value="AAA"/>
    <property type="match status" value="1"/>
</dbReference>
<dbReference type="HOGENOM" id="CLU_034716_2_0_3"/>
<dbReference type="eggNOG" id="COG0714">
    <property type="taxonomic scope" value="Bacteria"/>
</dbReference>
<dbReference type="FunFam" id="3.40.50.300:FF:000640">
    <property type="entry name" value="MoxR family ATPase"/>
    <property type="match status" value="1"/>
</dbReference>
<organism evidence="5 6">
    <name type="scientific">Acaryochloris marina (strain MBIC 11017)</name>
    <dbReference type="NCBI Taxonomy" id="329726"/>
    <lineage>
        <taxon>Bacteria</taxon>
        <taxon>Bacillati</taxon>
        <taxon>Cyanobacteriota</taxon>
        <taxon>Cyanophyceae</taxon>
        <taxon>Acaryochloridales</taxon>
        <taxon>Acaryochloridaceae</taxon>
        <taxon>Acaryochloris</taxon>
    </lineage>
</organism>
<dbReference type="Proteomes" id="UP000000268">
    <property type="component" value="Chromosome"/>
</dbReference>
<evidence type="ECO:0000256" key="3">
    <source>
        <dbReference type="ARBA" id="ARBA00061607"/>
    </source>
</evidence>